<evidence type="ECO:0000256" key="1">
    <source>
        <dbReference type="SAM" id="Phobius"/>
    </source>
</evidence>
<evidence type="ECO:0000313" key="2">
    <source>
        <dbReference type="EMBL" id="SHE29679.1"/>
    </source>
</evidence>
<dbReference type="Proteomes" id="UP000184245">
    <property type="component" value="Unassembled WGS sequence"/>
</dbReference>
<feature type="transmembrane region" description="Helical" evidence="1">
    <location>
        <begin position="22"/>
        <end position="50"/>
    </location>
</feature>
<keyword evidence="3" id="KW-1185">Reference proteome</keyword>
<dbReference type="Pfam" id="PF04854">
    <property type="entry name" value="DUF624"/>
    <property type="match status" value="1"/>
</dbReference>
<dbReference type="RefSeq" id="WP_072848106.1">
    <property type="nucleotide sequence ID" value="NZ_FQVI01000001.1"/>
</dbReference>
<organism evidence="2 3">
    <name type="scientific">Lactonifactor longoviformis DSM 17459</name>
    <dbReference type="NCBI Taxonomy" id="1122155"/>
    <lineage>
        <taxon>Bacteria</taxon>
        <taxon>Bacillati</taxon>
        <taxon>Bacillota</taxon>
        <taxon>Clostridia</taxon>
        <taxon>Eubacteriales</taxon>
        <taxon>Clostridiaceae</taxon>
        <taxon>Lactonifactor</taxon>
    </lineage>
</organism>
<keyword evidence="1" id="KW-1133">Transmembrane helix</keyword>
<accession>A0A1M4SBV5</accession>
<dbReference type="InterPro" id="IPR006938">
    <property type="entry name" value="DUF624"/>
</dbReference>
<dbReference type="EMBL" id="FQVI01000001">
    <property type="protein sequence ID" value="SHE29679.1"/>
    <property type="molecule type" value="Genomic_DNA"/>
</dbReference>
<proteinExistence type="predicted"/>
<dbReference type="AlphaFoldDB" id="A0A1M4SBV5"/>
<feature type="transmembrane region" description="Helical" evidence="1">
    <location>
        <begin position="111"/>
        <end position="130"/>
    </location>
</feature>
<evidence type="ECO:0000313" key="3">
    <source>
        <dbReference type="Proteomes" id="UP000184245"/>
    </source>
</evidence>
<feature type="transmembrane region" description="Helical" evidence="1">
    <location>
        <begin position="175"/>
        <end position="198"/>
    </location>
</feature>
<feature type="transmembrane region" description="Helical" evidence="1">
    <location>
        <begin position="71"/>
        <end position="91"/>
    </location>
</feature>
<sequence length="220" mass="24615">MGSFFGLDSPLMRFLSRLADIFILNILFLICCIPVITIGASATALYTVTLKMARNEESYMVKGFLKAFKSNFKISTIVWLIMLVLGIILGLDYRITAAFTGVMGKVMQTAILIIGTFYTITLLYLFPYIARFVNDVKNSLKNALLFSILNLPYTILIAVITIAPVFLTFLTGKTLAYGLFIWLFFGFAAIAYVNSLLFRKIFAKYEPQPEDSAPENQGAE</sequence>
<keyword evidence="1" id="KW-0812">Transmembrane</keyword>
<dbReference type="STRING" id="1122155.SAMN02745158_00034"/>
<reference evidence="2 3" key="1">
    <citation type="submission" date="2016-11" db="EMBL/GenBank/DDBJ databases">
        <authorList>
            <person name="Jaros S."/>
            <person name="Januszkiewicz K."/>
            <person name="Wedrychowicz H."/>
        </authorList>
    </citation>
    <scope>NUCLEOTIDE SEQUENCE [LARGE SCALE GENOMIC DNA]</scope>
    <source>
        <strain evidence="2 3">DSM 17459</strain>
    </source>
</reference>
<keyword evidence="1" id="KW-0472">Membrane</keyword>
<name>A0A1M4SBV5_9CLOT</name>
<gene>
    <name evidence="2" type="ORF">SAMN02745158_00034</name>
</gene>
<protein>
    <submittedName>
        <fullName evidence="2">Uncharacterized membrane protein YesL</fullName>
    </submittedName>
</protein>
<dbReference type="OrthoDB" id="9814991at2"/>
<feature type="transmembrane region" description="Helical" evidence="1">
    <location>
        <begin position="142"/>
        <end position="169"/>
    </location>
</feature>